<proteinExistence type="predicted"/>
<evidence type="ECO:0000313" key="2">
    <source>
        <dbReference type="EMBL" id="PKY52402.1"/>
    </source>
</evidence>
<dbReference type="AlphaFoldDB" id="A0A2I1H0I0"/>
<reference evidence="2 3" key="1">
    <citation type="submission" date="2015-10" db="EMBL/GenBank/DDBJ databases">
        <title>Genome analyses suggest a sexual origin of heterokaryosis in a supposedly ancient asexual fungus.</title>
        <authorList>
            <person name="Ropars J."/>
            <person name="Sedzielewska K."/>
            <person name="Noel J."/>
            <person name="Charron P."/>
            <person name="Farinelli L."/>
            <person name="Marton T."/>
            <person name="Kruger M."/>
            <person name="Pelin A."/>
            <person name="Brachmann A."/>
            <person name="Corradi N."/>
        </authorList>
    </citation>
    <scope>NUCLEOTIDE SEQUENCE [LARGE SCALE GENOMIC DNA]</scope>
    <source>
        <strain evidence="2 3">A4</strain>
    </source>
</reference>
<dbReference type="VEuPathDB" id="FungiDB:RhiirFUN_014791"/>
<accession>A0A2I1H0I0</accession>
<dbReference type="OrthoDB" id="2411647at2759"/>
<protein>
    <submittedName>
        <fullName evidence="2">Uncharacterized protein</fullName>
    </submittedName>
</protein>
<comment type="caution">
    <text evidence="2">The sequence shown here is derived from an EMBL/GenBank/DDBJ whole genome shotgun (WGS) entry which is preliminary data.</text>
</comment>
<gene>
    <name evidence="2" type="ORF">RhiirA4_496397</name>
</gene>
<evidence type="ECO:0000256" key="1">
    <source>
        <dbReference type="SAM" id="MobiDB-lite"/>
    </source>
</evidence>
<feature type="region of interest" description="Disordered" evidence="1">
    <location>
        <begin position="1"/>
        <end position="65"/>
    </location>
</feature>
<name>A0A2I1H0I0_9GLOM</name>
<organism evidence="2 3">
    <name type="scientific">Rhizophagus irregularis</name>
    <dbReference type="NCBI Taxonomy" id="588596"/>
    <lineage>
        <taxon>Eukaryota</taxon>
        <taxon>Fungi</taxon>
        <taxon>Fungi incertae sedis</taxon>
        <taxon>Mucoromycota</taxon>
        <taxon>Glomeromycotina</taxon>
        <taxon>Glomeromycetes</taxon>
        <taxon>Glomerales</taxon>
        <taxon>Glomeraceae</taxon>
        <taxon>Rhizophagus</taxon>
    </lineage>
</organism>
<dbReference type="EMBL" id="LLXI01001197">
    <property type="protein sequence ID" value="PKY52402.1"/>
    <property type="molecule type" value="Genomic_DNA"/>
</dbReference>
<dbReference type="Proteomes" id="UP000234323">
    <property type="component" value="Unassembled WGS sequence"/>
</dbReference>
<keyword evidence="3" id="KW-1185">Reference proteome</keyword>
<dbReference type="VEuPathDB" id="FungiDB:FUN_012324"/>
<dbReference type="VEuPathDB" id="FungiDB:RhiirA1_471140"/>
<sequence length="215" mass="25129">MNQNQVSNSENLLPSSDMNQDQVSNSENLLPSSDMNQDQVSNSENLLPSSDMNQDQAFSQDNNSNTSYMTTAVRDIHPQYDNMQTSPQQTLQTATSFHPTIFFYRPPNEFCHYYVNCKEICYDTVAYLLNKSLKENNVQSNENECIFYHKQQHDARFYQVSCEIVSPLLINNYLNKNFLGFELQNSEQEHLVFTINQKENLEYYLKQYLSLHLLN</sequence>
<evidence type="ECO:0000313" key="3">
    <source>
        <dbReference type="Proteomes" id="UP000234323"/>
    </source>
</evidence>